<name>K1VNV1_TRIAC</name>
<feature type="compositionally biased region" description="Polar residues" evidence="1">
    <location>
        <begin position="32"/>
        <end position="46"/>
    </location>
</feature>
<dbReference type="EMBL" id="AMBO01000391">
    <property type="protein sequence ID" value="EKC98362.1"/>
    <property type="molecule type" value="Genomic_DNA"/>
</dbReference>
<feature type="region of interest" description="Disordered" evidence="1">
    <location>
        <begin position="274"/>
        <end position="298"/>
    </location>
</feature>
<dbReference type="HOGENOM" id="CLU_937462_0_0_1"/>
<dbReference type="Proteomes" id="UP000006757">
    <property type="component" value="Unassembled WGS sequence"/>
</dbReference>
<feature type="compositionally biased region" description="Basic and acidic residues" evidence="1">
    <location>
        <begin position="274"/>
        <end position="283"/>
    </location>
</feature>
<feature type="compositionally biased region" description="Polar residues" evidence="1">
    <location>
        <begin position="1"/>
        <end position="10"/>
    </location>
</feature>
<evidence type="ECO:0000313" key="2">
    <source>
        <dbReference type="EMBL" id="EKC98362.1"/>
    </source>
</evidence>
<evidence type="ECO:0000256" key="1">
    <source>
        <dbReference type="SAM" id="MobiDB-lite"/>
    </source>
</evidence>
<accession>K1VNV1</accession>
<organism evidence="2 3">
    <name type="scientific">Trichosporon asahii var. asahii (strain CBS 8904)</name>
    <name type="common">Yeast</name>
    <dbReference type="NCBI Taxonomy" id="1220162"/>
    <lineage>
        <taxon>Eukaryota</taxon>
        <taxon>Fungi</taxon>
        <taxon>Dikarya</taxon>
        <taxon>Basidiomycota</taxon>
        <taxon>Agaricomycotina</taxon>
        <taxon>Tremellomycetes</taxon>
        <taxon>Trichosporonales</taxon>
        <taxon>Trichosporonaceae</taxon>
        <taxon>Trichosporon</taxon>
    </lineage>
</organism>
<keyword evidence="3" id="KW-1185">Reference proteome</keyword>
<comment type="caution">
    <text evidence="2">The sequence shown here is derived from an EMBL/GenBank/DDBJ whole genome shotgun (WGS) entry which is preliminary data.</text>
</comment>
<evidence type="ECO:0000313" key="3">
    <source>
        <dbReference type="Proteomes" id="UP000006757"/>
    </source>
</evidence>
<proteinExistence type="predicted"/>
<dbReference type="InParanoid" id="K1VNV1"/>
<dbReference type="AlphaFoldDB" id="K1VNV1"/>
<gene>
    <name evidence="2" type="ORF">A1Q2_07376</name>
</gene>
<reference evidence="2 3" key="1">
    <citation type="journal article" date="2012" name="Eukaryot. Cell">
        <title>Genome sequence of the Trichosporon asahii environmental strain CBS 8904.</title>
        <authorList>
            <person name="Yang R.Y."/>
            <person name="Li H.T."/>
            <person name="Zhu H."/>
            <person name="Zhou G.P."/>
            <person name="Wang M."/>
            <person name="Wang L."/>
        </authorList>
    </citation>
    <scope>NUCLEOTIDE SEQUENCE [LARGE SCALE GENOMIC DNA]</scope>
    <source>
        <strain evidence="2 3">CBS 8904</strain>
    </source>
</reference>
<feature type="region of interest" description="Disordered" evidence="1">
    <location>
        <begin position="1"/>
        <end position="50"/>
    </location>
</feature>
<feature type="region of interest" description="Disordered" evidence="1">
    <location>
        <begin position="98"/>
        <end position="127"/>
    </location>
</feature>
<sequence>MTQLKPQSRLSAVKSGSDAHIGSDAPHFPRTPDTTLNVNNRNSRTHPASFYDGHEFQSVANVLLRLEKAGCEVWAIAFNGNTLDVTVNAYDPYWLDKYDSSRPDPPGRDGREFPSRKRRSSGVNTSDSLARRVPHYCIQVTKAPRNDVLSASFPSAHRDSLAYRLDYILAYPTPYLCHIPHSMSPLSGSESPVEDEDRYVGPQVPDIKLNINNRDSLTKPSGFYDALEQMSIANILIRLERAGCDIWSIAFNGNTLDVTVIAYDDDWFANFNKSRGDKPHEEQTSAGALEAREQGFES</sequence>
<protein>
    <submittedName>
        <fullName evidence="2">Uncharacterized protein</fullName>
    </submittedName>
</protein>
<feature type="compositionally biased region" description="Basic and acidic residues" evidence="1">
    <location>
        <begin position="98"/>
        <end position="115"/>
    </location>
</feature>